<feature type="binding site" evidence="5">
    <location>
        <position position="118"/>
    </location>
    <ligand>
        <name>biotin</name>
        <dbReference type="ChEBI" id="CHEBI:57586"/>
    </ligand>
</feature>
<protein>
    <recommendedName>
        <fullName evidence="5">Bifunctional ligase/repressor BirA</fullName>
    </recommendedName>
    <alternativeName>
        <fullName evidence="5">Biotin--[acetyl-CoA-carboxylase] ligase</fullName>
        <ecNumber evidence="5">6.3.4.15</ecNumber>
    </alternativeName>
    <alternativeName>
        <fullName evidence="5">Biotin--protein ligase</fullName>
    </alternativeName>
    <alternativeName>
        <fullName evidence="5">Biotin-[acetyl-CoA carboxylase] synthetase</fullName>
    </alternativeName>
</protein>
<dbReference type="CDD" id="cd16442">
    <property type="entry name" value="BPL"/>
    <property type="match status" value="1"/>
</dbReference>
<keyword evidence="2 5" id="KW-0547">Nucleotide-binding</keyword>
<dbReference type="InterPro" id="IPR036388">
    <property type="entry name" value="WH-like_DNA-bd_sf"/>
</dbReference>
<dbReference type="GO" id="GO:0009249">
    <property type="term" value="P:protein lipoylation"/>
    <property type="evidence" value="ECO:0007669"/>
    <property type="project" value="UniProtKB-ARBA"/>
</dbReference>
<dbReference type="Proteomes" id="UP000595254">
    <property type="component" value="Chromosome"/>
</dbReference>
<dbReference type="PANTHER" id="PTHR12835">
    <property type="entry name" value="BIOTIN PROTEIN LIGASE"/>
    <property type="match status" value="1"/>
</dbReference>
<dbReference type="HAMAP" id="MF_00978">
    <property type="entry name" value="Bifunct_BirA"/>
    <property type="match status" value="1"/>
</dbReference>
<dbReference type="RefSeq" id="WP_040376263.1">
    <property type="nucleotide sequence ID" value="NZ_CP068053.1"/>
</dbReference>
<feature type="domain" description="BPL/LPL catalytic" evidence="6">
    <location>
        <begin position="69"/>
        <end position="262"/>
    </location>
</feature>
<comment type="caution">
    <text evidence="5">Lacks conserved residue(s) required for the propagation of feature annotation.</text>
</comment>
<dbReference type="Gene3D" id="3.30.930.10">
    <property type="entry name" value="Bira Bifunctional Protein, Domain 2"/>
    <property type="match status" value="1"/>
</dbReference>
<dbReference type="Gene3D" id="2.30.30.100">
    <property type="match status" value="1"/>
</dbReference>
<dbReference type="KEGG" id="ppsr:I6J18_21770"/>
<dbReference type="GO" id="GO:0016740">
    <property type="term" value="F:transferase activity"/>
    <property type="evidence" value="ECO:0007669"/>
    <property type="project" value="UniProtKB-ARBA"/>
</dbReference>
<feature type="binding site" evidence="5">
    <location>
        <position position="189"/>
    </location>
    <ligand>
        <name>biotin</name>
        <dbReference type="ChEBI" id="CHEBI:57586"/>
    </ligand>
</feature>
<gene>
    <name evidence="5" type="primary">birA</name>
    <name evidence="7" type="ORF">I6J18_21770</name>
</gene>
<dbReference type="Pfam" id="PF08279">
    <property type="entry name" value="HTH_11"/>
    <property type="match status" value="1"/>
</dbReference>
<dbReference type="InterPro" id="IPR008988">
    <property type="entry name" value="Transcriptional_repressor_C"/>
</dbReference>
<dbReference type="InterPro" id="IPR045864">
    <property type="entry name" value="aa-tRNA-synth_II/BPL/LPL"/>
</dbReference>
<dbReference type="GO" id="GO:0006355">
    <property type="term" value="P:regulation of DNA-templated transcription"/>
    <property type="evidence" value="ECO:0007669"/>
    <property type="project" value="UniProtKB-UniRule"/>
</dbReference>
<keyword evidence="5" id="KW-0804">Transcription</keyword>
<dbReference type="PROSITE" id="PS51733">
    <property type="entry name" value="BPL_LPL_CATALYTIC"/>
    <property type="match status" value="1"/>
</dbReference>
<dbReference type="GO" id="GO:0005524">
    <property type="term" value="F:ATP binding"/>
    <property type="evidence" value="ECO:0007669"/>
    <property type="project" value="UniProtKB-UniRule"/>
</dbReference>
<evidence type="ECO:0000256" key="5">
    <source>
        <dbReference type="HAMAP-Rule" id="MF_00978"/>
    </source>
</evidence>
<keyword evidence="5" id="KW-0678">Repressor</keyword>
<proteinExistence type="inferred from homology"/>
<keyword evidence="3 5" id="KW-0067">ATP-binding</keyword>
<evidence type="ECO:0000313" key="8">
    <source>
        <dbReference type="Proteomes" id="UP000595254"/>
    </source>
</evidence>
<dbReference type="SUPFAM" id="SSF50037">
    <property type="entry name" value="C-terminal domain of transcriptional repressors"/>
    <property type="match status" value="1"/>
</dbReference>
<dbReference type="Gene3D" id="1.10.10.10">
    <property type="entry name" value="Winged helix-like DNA-binding domain superfamily/Winged helix DNA-binding domain"/>
    <property type="match status" value="1"/>
</dbReference>
<comment type="catalytic activity">
    <reaction evidence="5">
        <text>biotin + L-lysyl-[protein] + ATP = N(6)-biotinyl-L-lysyl-[protein] + AMP + diphosphate + H(+)</text>
        <dbReference type="Rhea" id="RHEA:11756"/>
        <dbReference type="Rhea" id="RHEA-COMP:9752"/>
        <dbReference type="Rhea" id="RHEA-COMP:10505"/>
        <dbReference type="ChEBI" id="CHEBI:15378"/>
        <dbReference type="ChEBI" id="CHEBI:29969"/>
        <dbReference type="ChEBI" id="CHEBI:30616"/>
        <dbReference type="ChEBI" id="CHEBI:33019"/>
        <dbReference type="ChEBI" id="CHEBI:57586"/>
        <dbReference type="ChEBI" id="CHEBI:83144"/>
        <dbReference type="ChEBI" id="CHEBI:456215"/>
        <dbReference type="EC" id="6.3.4.15"/>
    </reaction>
</comment>
<feature type="DNA-binding region" description="H-T-H motif" evidence="5">
    <location>
        <begin position="23"/>
        <end position="42"/>
    </location>
</feature>
<keyword evidence="5" id="KW-0238">DNA-binding</keyword>
<dbReference type="InterPro" id="IPR003142">
    <property type="entry name" value="BPL_C"/>
</dbReference>
<accession>A0A974S1F2</accession>
<dbReference type="EC" id="6.3.4.15" evidence="5"/>
<dbReference type="Pfam" id="PF03099">
    <property type="entry name" value="BPL_LplA_LipB"/>
    <property type="match status" value="1"/>
</dbReference>
<keyword evidence="1 5" id="KW-0436">Ligase</keyword>
<dbReference type="InterPro" id="IPR030855">
    <property type="entry name" value="Bifunct_BirA"/>
</dbReference>
<comment type="function">
    <text evidence="5">Acts both as a biotin--[acetyl-CoA-carboxylase] ligase and a repressor.</text>
</comment>
<dbReference type="PANTHER" id="PTHR12835:SF5">
    <property type="entry name" value="BIOTIN--PROTEIN LIGASE"/>
    <property type="match status" value="1"/>
</dbReference>
<dbReference type="GO" id="GO:0005737">
    <property type="term" value="C:cytoplasm"/>
    <property type="evidence" value="ECO:0007669"/>
    <property type="project" value="TreeGrafter"/>
</dbReference>
<dbReference type="EMBL" id="CP068053">
    <property type="protein sequence ID" value="QQT00175.1"/>
    <property type="molecule type" value="Genomic_DNA"/>
</dbReference>
<keyword evidence="5" id="KW-0805">Transcription regulation</keyword>
<dbReference type="InterPro" id="IPR036390">
    <property type="entry name" value="WH_DNA-bd_sf"/>
</dbReference>
<dbReference type="AlphaFoldDB" id="A0A974S1F2"/>
<dbReference type="InterPro" id="IPR004143">
    <property type="entry name" value="BPL_LPL_catalytic"/>
</dbReference>
<evidence type="ECO:0000313" key="7">
    <source>
        <dbReference type="EMBL" id="QQT00175.1"/>
    </source>
</evidence>
<evidence type="ECO:0000256" key="1">
    <source>
        <dbReference type="ARBA" id="ARBA00022598"/>
    </source>
</evidence>
<name>A0A974S1F2_PERPY</name>
<dbReference type="InterPro" id="IPR004408">
    <property type="entry name" value="Biotin_CoA_COase_ligase"/>
</dbReference>
<organism evidence="7 8">
    <name type="scientific">Peribacillus psychrosaccharolyticus</name>
    <name type="common">Bacillus psychrosaccharolyticus</name>
    <dbReference type="NCBI Taxonomy" id="1407"/>
    <lineage>
        <taxon>Bacteria</taxon>
        <taxon>Bacillati</taxon>
        <taxon>Bacillota</taxon>
        <taxon>Bacilli</taxon>
        <taxon>Bacillales</taxon>
        <taxon>Bacillaceae</taxon>
        <taxon>Peribacillus</taxon>
    </lineage>
</organism>
<keyword evidence="8" id="KW-1185">Reference proteome</keyword>
<dbReference type="Pfam" id="PF02237">
    <property type="entry name" value="BPL_C"/>
    <property type="match status" value="1"/>
</dbReference>
<reference evidence="7 8" key="1">
    <citation type="submission" date="2021-01" db="EMBL/GenBank/DDBJ databases">
        <title>FDA dAtabase for Regulatory Grade micrObial Sequences (FDA-ARGOS): Supporting development and validation of Infectious Disease Dx tests.</title>
        <authorList>
            <person name="Nelson B."/>
            <person name="Plummer A."/>
            <person name="Tallon L."/>
            <person name="Sadzewicz L."/>
            <person name="Zhao X."/>
            <person name="Boylan J."/>
            <person name="Ott S."/>
            <person name="Bowen H."/>
            <person name="Vavikolanu K."/>
            <person name="Mehta A."/>
            <person name="Aluvathingal J."/>
            <person name="Nadendla S."/>
            <person name="Myers T."/>
            <person name="Yan Y."/>
            <person name="Sichtig H."/>
        </authorList>
    </citation>
    <scope>NUCLEOTIDE SEQUENCE [LARGE SCALE GENOMIC DNA]</scope>
    <source>
        <strain evidence="7 8">FDAARGOS_1161</strain>
    </source>
</reference>
<dbReference type="SUPFAM" id="SSF55681">
    <property type="entry name" value="Class II aaRS and biotin synthetases"/>
    <property type="match status" value="1"/>
</dbReference>
<dbReference type="NCBIfam" id="TIGR00121">
    <property type="entry name" value="birA_ligase"/>
    <property type="match status" value="1"/>
</dbReference>
<dbReference type="InterPro" id="IPR013196">
    <property type="entry name" value="HTH_11"/>
</dbReference>
<keyword evidence="4 5" id="KW-0092">Biotin</keyword>
<evidence type="ECO:0000256" key="2">
    <source>
        <dbReference type="ARBA" id="ARBA00022741"/>
    </source>
</evidence>
<sequence>MQSDLRSKVMEAFSKAEGEFISGQEMADYIGCSRTAVWKHIEDLRNDGYILEAVRRKGYRLLSIPEKVSANEIQLLLETKSLGRVIHYEESVDSTQKIAHSLANRGAVEGTLVVAEEQTTGKGRLSRSWHSPKYTGVWMSLLLRPKIPFYEAPQLTLLAAVAAAQAIERVTTLQPEIKWPNDLLLNGKKITGILTELQAESDQIHSVIIGMGINANLTPSDFPQELEEIATSLFIESGQLVSRAKLIAEVLMCFETLYDRYLIEGFTPIKALWESYAMSLGKEIKATMLNETVIGTALGITDAGVLLLEDKQGKVHSIYSADIEIPSNK</sequence>
<comment type="similarity">
    <text evidence="5">Belongs to the biotin--protein ligase family.</text>
</comment>
<dbReference type="GO" id="GO:0004077">
    <property type="term" value="F:biotin--[biotin carboxyl-carrier protein] ligase activity"/>
    <property type="evidence" value="ECO:0007669"/>
    <property type="project" value="UniProtKB-UniRule"/>
</dbReference>
<evidence type="ECO:0000256" key="3">
    <source>
        <dbReference type="ARBA" id="ARBA00022840"/>
    </source>
</evidence>
<dbReference type="GO" id="GO:0003677">
    <property type="term" value="F:DNA binding"/>
    <property type="evidence" value="ECO:0007669"/>
    <property type="project" value="UniProtKB-UniRule"/>
</dbReference>
<evidence type="ECO:0000259" key="6">
    <source>
        <dbReference type="PROSITE" id="PS51733"/>
    </source>
</evidence>
<evidence type="ECO:0000256" key="4">
    <source>
        <dbReference type="ARBA" id="ARBA00023267"/>
    </source>
</evidence>
<dbReference type="SUPFAM" id="SSF46785">
    <property type="entry name" value="Winged helix' DNA-binding domain"/>
    <property type="match status" value="1"/>
</dbReference>